<keyword evidence="7" id="KW-0805">Transcription regulation</keyword>
<feature type="domain" description="RING-type" evidence="10">
    <location>
        <begin position="9"/>
        <end position="46"/>
    </location>
</feature>
<keyword evidence="3" id="KW-0808">Transferase</keyword>
<comment type="catalytic activity">
    <reaction evidence="1">
        <text>S-ubiquitinyl-[E2 ubiquitin-conjugating enzyme]-L-cysteine + [acceptor protein]-L-lysine = [E2 ubiquitin-conjugating enzyme]-L-cysteine + N(6)-ubiquitinyl-[acceptor protein]-L-lysine.</text>
        <dbReference type="EC" id="2.3.2.27"/>
    </reaction>
</comment>
<dbReference type="GO" id="GO:0008270">
    <property type="term" value="F:zinc ion binding"/>
    <property type="evidence" value="ECO:0007669"/>
    <property type="project" value="UniProtKB-KW"/>
</dbReference>
<dbReference type="SUPFAM" id="SSF57850">
    <property type="entry name" value="RING/U-box"/>
    <property type="match status" value="1"/>
</dbReference>
<dbReference type="InterPro" id="IPR013083">
    <property type="entry name" value="Znf_RING/FYVE/PHD"/>
</dbReference>
<dbReference type="GO" id="GO:0000209">
    <property type="term" value="P:protein polyubiquitination"/>
    <property type="evidence" value="ECO:0007669"/>
    <property type="project" value="TreeGrafter"/>
</dbReference>
<evidence type="ECO:0000313" key="12">
    <source>
        <dbReference type="Proteomes" id="UP000694555"/>
    </source>
</evidence>
<keyword evidence="4" id="KW-0479">Metal-binding</keyword>
<dbReference type="GO" id="GO:0006513">
    <property type="term" value="P:protein monoubiquitination"/>
    <property type="evidence" value="ECO:0007669"/>
    <property type="project" value="TreeGrafter"/>
</dbReference>
<evidence type="ECO:0000256" key="9">
    <source>
        <dbReference type="PROSITE-ProRule" id="PRU00175"/>
    </source>
</evidence>
<dbReference type="PROSITE" id="PS00518">
    <property type="entry name" value="ZF_RING_1"/>
    <property type="match status" value="1"/>
</dbReference>
<dbReference type="Proteomes" id="UP000694555">
    <property type="component" value="Unplaced"/>
</dbReference>
<dbReference type="EC" id="2.3.2.27" evidence="2"/>
<dbReference type="InterPro" id="IPR001841">
    <property type="entry name" value="Znf_RING"/>
</dbReference>
<dbReference type="SMART" id="SM00184">
    <property type="entry name" value="RING"/>
    <property type="match status" value="1"/>
</dbReference>
<evidence type="ECO:0000256" key="7">
    <source>
        <dbReference type="ARBA" id="ARBA00023015"/>
    </source>
</evidence>
<reference evidence="11" key="1">
    <citation type="submission" date="2025-08" db="UniProtKB">
        <authorList>
            <consortium name="Ensembl"/>
        </authorList>
    </citation>
    <scope>IDENTIFICATION</scope>
</reference>
<evidence type="ECO:0000256" key="4">
    <source>
        <dbReference type="ARBA" id="ARBA00022723"/>
    </source>
</evidence>
<accession>A0A8C0AQZ2</accession>
<dbReference type="AlphaFoldDB" id="A0A8C0AQZ2"/>
<name>A0A8C0AQZ2_9AVES</name>
<proteinExistence type="predicted"/>
<dbReference type="GO" id="GO:0061630">
    <property type="term" value="F:ubiquitin protein ligase activity"/>
    <property type="evidence" value="ECO:0007669"/>
    <property type="project" value="UniProtKB-EC"/>
</dbReference>
<dbReference type="PANTHER" id="PTHR46077">
    <property type="entry name" value="E3 UBIQUITIN-PROTEIN LIGASE TOPORS"/>
    <property type="match status" value="1"/>
</dbReference>
<keyword evidence="12" id="KW-1185">Reference proteome</keyword>
<reference evidence="11" key="2">
    <citation type="submission" date="2025-09" db="UniProtKB">
        <authorList>
            <consortium name="Ensembl"/>
        </authorList>
    </citation>
    <scope>IDENTIFICATION</scope>
</reference>
<dbReference type="Pfam" id="PF13923">
    <property type="entry name" value="zf-C3HC4_2"/>
    <property type="match status" value="1"/>
</dbReference>
<evidence type="ECO:0000256" key="2">
    <source>
        <dbReference type="ARBA" id="ARBA00012483"/>
    </source>
</evidence>
<evidence type="ECO:0000256" key="3">
    <source>
        <dbReference type="ARBA" id="ARBA00022679"/>
    </source>
</evidence>
<protein>
    <recommendedName>
        <fullName evidence="2">RING-type E3 ubiquitin transferase</fullName>
        <ecNumber evidence="2">2.3.2.27</ecNumber>
    </recommendedName>
</protein>
<dbReference type="Gene3D" id="3.30.40.10">
    <property type="entry name" value="Zinc/RING finger domain, C3HC4 (zinc finger)"/>
    <property type="match status" value="1"/>
</dbReference>
<evidence type="ECO:0000256" key="1">
    <source>
        <dbReference type="ARBA" id="ARBA00000900"/>
    </source>
</evidence>
<evidence type="ECO:0000313" key="11">
    <source>
        <dbReference type="Ensembl" id="ENSBJAP00000005836.1"/>
    </source>
</evidence>
<evidence type="ECO:0000256" key="5">
    <source>
        <dbReference type="ARBA" id="ARBA00022771"/>
    </source>
</evidence>
<organism evidence="11 12">
    <name type="scientific">Buteo japonicus</name>
    <dbReference type="NCBI Taxonomy" id="224669"/>
    <lineage>
        <taxon>Eukaryota</taxon>
        <taxon>Metazoa</taxon>
        <taxon>Chordata</taxon>
        <taxon>Craniata</taxon>
        <taxon>Vertebrata</taxon>
        <taxon>Euteleostomi</taxon>
        <taxon>Archelosauria</taxon>
        <taxon>Archosauria</taxon>
        <taxon>Dinosauria</taxon>
        <taxon>Saurischia</taxon>
        <taxon>Theropoda</taxon>
        <taxon>Coelurosauria</taxon>
        <taxon>Aves</taxon>
        <taxon>Neognathae</taxon>
        <taxon>Neoaves</taxon>
        <taxon>Telluraves</taxon>
        <taxon>Accipitrimorphae</taxon>
        <taxon>Accipitriformes</taxon>
        <taxon>Accipitridae</taxon>
        <taxon>Accipitrinae</taxon>
        <taxon>Buteo</taxon>
    </lineage>
</organism>
<evidence type="ECO:0000259" key="10">
    <source>
        <dbReference type="PROSITE" id="PS50089"/>
    </source>
</evidence>
<dbReference type="InterPro" id="IPR017907">
    <property type="entry name" value="Znf_RING_CS"/>
</dbReference>
<sequence length="65" mass="7544">MAKEQDNRCPICLDSWQNAAYVTPCLHKYCYVCIRRWAEDKPQCPLSGHGMYCHSKPQQPLLGME</sequence>
<keyword evidence="8" id="KW-0804">Transcription</keyword>
<dbReference type="Ensembl" id="ENSBJAT00000006009.1">
    <property type="protein sequence ID" value="ENSBJAP00000005836.1"/>
    <property type="gene ID" value="ENSBJAG00000004207.1"/>
</dbReference>
<dbReference type="PANTHER" id="PTHR46077:SF1">
    <property type="entry name" value="TOP1 BINDING ARGININE_SERINE RICH PROTEIN, E3 UBIQUITIN LIGASE"/>
    <property type="match status" value="1"/>
</dbReference>
<evidence type="ECO:0000256" key="6">
    <source>
        <dbReference type="ARBA" id="ARBA00022833"/>
    </source>
</evidence>
<keyword evidence="5 9" id="KW-0863">Zinc-finger</keyword>
<evidence type="ECO:0000256" key="8">
    <source>
        <dbReference type="ARBA" id="ARBA00023163"/>
    </source>
</evidence>
<keyword evidence="6" id="KW-0862">Zinc</keyword>
<dbReference type="PROSITE" id="PS50089">
    <property type="entry name" value="ZF_RING_2"/>
    <property type="match status" value="1"/>
</dbReference>